<evidence type="ECO:0000313" key="1">
    <source>
        <dbReference type="EMBL" id="ALV06670.1"/>
    </source>
</evidence>
<sequence>MNAVTLDQMADMDDTARFACKLSEAELDEFIHNRDARVFHLAVRPRGGQRIEMPVIGQRSGDIAEWALEFFGADSFVSVRPA</sequence>
<dbReference type="KEGG" id="rdp:RD2015_2198"/>
<proteinExistence type="predicted"/>
<protein>
    <submittedName>
        <fullName evidence="1">Uncharacterized protein</fullName>
    </submittedName>
</protein>
<dbReference type="EMBL" id="CP013729">
    <property type="protein sequence ID" value="ALV06670.1"/>
    <property type="molecule type" value="Genomic_DNA"/>
</dbReference>
<dbReference type="Proteomes" id="UP000060699">
    <property type="component" value="Chromosome"/>
</dbReference>
<evidence type="ECO:0000313" key="2">
    <source>
        <dbReference type="Proteomes" id="UP000060699"/>
    </source>
</evidence>
<keyword evidence="2" id="KW-1185">Reference proteome</keyword>
<reference evidence="1 2" key="1">
    <citation type="submission" date="2015-12" db="EMBL/GenBank/DDBJ databases">
        <title>Complete genome of Roseateles depolymerans KCTC 42856.</title>
        <authorList>
            <person name="Kim K.M."/>
        </authorList>
    </citation>
    <scope>NUCLEOTIDE SEQUENCE [LARGE SCALE GENOMIC DNA]</scope>
    <source>
        <strain evidence="1 2">KCTC 42856</strain>
    </source>
</reference>
<name>A0A0U3L5X7_9BURK</name>
<dbReference type="AlphaFoldDB" id="A0A0U3L5X7"/>
<dbReference type="RefSeq" id="WP_058934910.1">
    <property type="nucleotide sequence ID" value="NZ_CP013729.1"/>
</dbReference>
<gene>
    <name evidence="1" type="ORF">RD2015_2198</name>
</gene>
<accession>A0A0U3L5X7</accession>
<dbReference type="STRING" id="76731.RD2015_2198"/>
<organism evidence="1 2">
    <name type="scientific">Roseateles depolymerans</name>
    <dbReference type="NCBI Taxonomy" id="76731"/>
    <lineage>
        <taxon>Bacteria</taxon>
        <taxon>Pseudomonadati</taxon>
        <taxon>Pseudomonadota</taxon>
        <taxon>Betaproteobacteria</taxon>
        <taxon>Burkholderiales</taxon>
        <taxon>Sphaerotilaceae</taxon>
        <taxon>Roseateles</taxon>
    </lineage>
</organism>